<proteinExistence type="predicted"/>
<dbReference type="Proteomes" id="UP000002410">
    <property type="component" value="Chromosome"/>
</dbReference>
<dbReference type="HOGENOM" id="CLU_3326439_0_0_9"/>
<reference evidence="2" key="1">
    <citation type="submission" date="2007-06" db="EMBL/GenBank/DDBJ databases">
        <authorList>
            <person name="Brinkac L.M."/>
            <person name="Daugherty S."/>
            <person name="Dodson R.J."/>
            <person name="Madupu R."/>
            <person name="Brown J.L."/>
            <person name="Bruce D."/>
            <person name="Detter C."/>
            <person name="Munk C."/>
            <person name="Smith L.A."/>
            <person name="Smith T.J."/>
            <person name="White O."/>
            <person name="Brettin T.S."/>
        </authorList>
    </citation>
    <scope>NUCLEOTIDE SEQUENCE [LARGE SCALE GENOMIC DNA]</scope>
    <source>
        <strain evidence="2">Langeland / NCTC 10281 / Type F</strain>
    </source>
</reference>
<organism evidence="1 2">
    <name type="scientific">Clostridium botulinum (strain Langeland / NCTC 10281 / Type F)</name>
    <dbReference type="NCBI Taxonomy" id="441772"/>
    <lineage>
        <taxon>Bacteria</taxon>
        <taxon>Bacillati</taxon>
        <taxon>Bacillota</taxon>
        <taxon>Clostridia</taxon>
        <taxon>Eubacteriales</taxon>
        <taxon>Clostridiaceae</taxon>
        <taxon>Clostridium</taxon>
    </lineage>
</organism>
<evidence type="ECO:0000313" key="2">
    <source>
        <dbReference type="Proteomes" id="UP000002410"/>
    </source>
</evidence>
<dbReference type="AlphaFoldDB" id="A7GE41"/>
<accession>A7GE41</accession>
<sequence>MLIYTMLDNNTYLLFFLHIEEDGNKNATYNKRYSKKYI</sequence>
<dbReference type="EMBL" id="CP000728">
    <property type="protein sequence ID" value="ABS40540.1"/>
    <property type="molecule type" value="Genomic_DNA"/>
</dbReference>
<protein>
    <submittedName>
        <fullName evidence="1">Uncharacterized protein</fullName>
    </submittedName>
</protein>
<dbReference type="KEGG" id="cbf:CLI_1791"/>
<name>A7GE41_CLOBL</name>
<gene>
    <name evidence="1" type="ordered locus">CLI_1791</name>
</gene>
<evidence type="ECO:0000313" key="1">
    <source>
        <dbReference type="EMBL" id="ABS40540.1"/>
    </source>
</evidence>